<name>A0A444UWQ9_ACIRT</name>
<dbReference type="Proteomes" id="UP000289886">
    <property type="component" value="Unassembled WGS sequence"/>
</dbReference>
<gene>
    <name evidence="2" type="ORF">EOD39_19940</name>
</gene>
<protein>
    <recommendedName>
        <fullName evidence="1">FAM65 N-terminal domain-containing protein</fullName>
    </recommendedName>
</protein>
<organism evidence="2 3">
    <name type="scientific">Acipenser ruthenus</name>
    <name type="common">Sterlet sturgeon</name>
    <dbReference type="NCBI Taxonomy" id="7906"/>
    <lineage>
        <taxon>Eukaryota</taxon>
        <taxon>Metazoa</taxon>
        <taxon>Chordata</taxon>
        <taxon>Craniata</taxon>
        <taxon>Vertebrata</taxon>
        <taxon>Euteleostomi</taxon>
        <taxon>Actinopterygii</taxon>
        <taxon>Chondrostei</taxon>
        <taxon>Acipenseriformes</taxon>
        <taxon>Acipenseridae</taxon>
        <taxon>Acipenser</taxon>
    </lineage>
</organism>
<reference evidence="2 3" key="1">
    <citation type="submission" date="2019-01" db="EMBL/GenBank/DDBJ databases">
        <title>Draft Genome and Complete Hox-Cluster Characterization of the Sterlet Sturgeon (Acipenser ruthenus).</title>
        <authorList>
            <person name="Wei Q."/>
        </authorList>
    </citation>
    <scope>NUCLEOTIDE SEQUENCE [LARGE SCALE GENOMIC DNA]</scope>
    <source>
        <strain evidence="2">WHYD16114868_AA</strain>
        <tissue evidence="2">Blood</tissue>
    </source>
</reference>
<proteinExistence type="predicted"/>
<accession>A0A444UWQ9</accession>
<evidence type="ECO:0000259" key="1">
    <source>
        <dbReference type="Pfam" id="PF15903"/>
    </source>
</evidence>
<evidence type="ECO:0000313" key="2">
    <source>
        <dbReference type="EMBL" id="RXM92616.1"/>
    </source>
</evidence>
<dbReference type="AlphaFoldDB" id="A0A444UWQ9"/>
<dbReference type="Pfam" id="PF15903">
    <property type="entry name" value="PL48"/>
    <property type="match status" value="1"/>
</dbReference>
<comment type="caution">
    <text evidence="2">The sequence shown here is derived from an EMBL/GenBank/DDBJ whole genome shotgun (WGS) entry which is preliminary data.</text>
</comment>
<feature type="domain" description="FAM65 N-terminal" evidence="1">
    <location>
        <begin position="10"/>
        <end position="76"/>
    </location>
</feature>
<evidence type="ECO:0000313" key="3">
    <source>
        <dbReference type="Proteomes" id="UP000289886"/>
    </source>
</evidence>
<sequence length="76" mass="8532">MRNKAARNTKAQMVQGFLSRRKLSRFYAVSSSSVRSRVPSVKSMQMYPASNMAGSSPEPQPLQVEKIFRALKKGLK</sequence>
<dbReference type="EMBL" id="SCEB01005965">
    <property type="protein sequence ID" value="RXM92616.1"/>
    <property type="molecule type" value="Genomic_DNA"/>
</dbReference>
<dbReference type="InterPro" id="IPR031780">
    <property type="entry name" value="FAM65_N"/>
</dbReference>
<keyword evidence="3" id="KW-1185">Reference proteome</keyword>